<dbReference type="InterPro" id="IPR027051">
    <property type="entry name" value="XdhC_Rossmann_dom"/>
</dbReference>
<accession>A0A7Z0KZB4</accession>
<protein>
    <submittedName>
        <fullName evidence="3">Xanthine dehydrogenase accessory protein XdhC</fullName>
    </submittedName>
</protein>
<dbReference type="InterPro" id="IPR052698">
    <property type="entry name" value="MoCofactor_Util/Proc"/>
</dbReference>
<dbReference type="PANTHER" id="PTHR30388:SF6">
    <property type="entry name" value="XANTHINE DEHYDROGENASE SUBUNIT A-RELATED"/>
    <property type="match status" value="1"/>
</dbReference>
<reference evidence="3 4" key="1">
    <citation type="journal article" date="2000" name="Arch. Microbiol.">
        <title>Rhodobaca bogoriensis gen. nov. and sp. nov., an alkaliphilic purple nonsulfur bacterium from African Rift Valley soda lakes.</title>
        <authorList>
            <person name="Milford A.D."/>
            <person name="Achenbach L.A."/>
            <person name="Jung D.O."/>
            <person name="Madigan M.T."/>
        </authorList>
    </citation>
    <scope>NUCLEOTIDE SEQUENCE [LARGE SCALE GENOMIC DNA]</scope>
    <source>
        <strain evidence="3 4">2376</strain>
    </source>
</reference>
<comment type="caution">
    <text evidence="3">The sequence shown here is derived from an EMBL/GenBank/DDBJ whole genome shotgun (WGS) entry which is preliminary data.</text>
</comment>
<dbReference type="InterPro" id="IPR036291">
    <property type="entry name" value="NAD(P)-bd_dom_sf"/>
</dbReference>
<gene>
    <name evidence="3" type="primary">xdhC</name>
    <name evidence="3" type="ORF">HUK65_04515</name>
</gene>
<dbReference type="InterPro" id="IPR003777">
    <property type="entry name" value="XdhC_CoxI"/>
</dbReference>
<evidence type="ECO:0000259" key="2">
    <source>
        <dbReference type="Pfam" id="PF13478"/>
    </source>
</evidence>
<proteinExistence type="predicted"/>
<dbReference type="SUPFAM" id="SSF51735">
    <property type="entry name" value="NAD(P)-binding Rossmann-fold domains"/>
    <property type="match status" value="1"/>
</dbReference>
<sequence>MALIPAALRDAIGRHGPVIRVVIAAHQGSSPREAGASMLVWPGGQSGTIGGGALEFAAAARARAMLAAGCARQVERTPLGPALGQCCGGAVTLVYERMDAEALAALPETGLHARRVEGRAEMPLAVARALRAARGQGVAATLWKSGWLAEPVAPPARALWVWGAGHVGRAITATLAPLPDFAITWVDTAPERFPAEVPHGVTPLPVPTPADAVPRAPQDAEHLILTYSHALDLELCHRLLHHGFGRAGLIGSASKWARFRARLRALGHTDAQIARIACPIGTPALGKHPQAIAVGVAAALLTPCTTAMETPACQTSPC</sequence>
<feature type="domain" description="XdhC- CoxI" evidence="1">
    <location>
        <begin position="14"/>
        <end position="74"/>
    </location>
</feature>
<evidence type="ECO:0000313" key="3">
    <source>
        <dbReference type="EMBL" id="NYS24248.1"/>
    </source>
</evidence>
<dbReference type="RefSeq" id="WP_179904952.1">
    <property type="nucleotide sequence ID" value="NZ_JACBXS010000006.1"/>
</dbReference>
<evidence type="ECO:0000313" key="4">
    <source>
        <dbReference type="Proteomes" id="UP000529417"/>
    </source>
</evidence>
<organism evidence="3 4">
    <name type="scientific">Rhabdonatronobacter sediminivivens</name>
    <dbReference type="NCBI Taxonomy" id="2743469"/>
    <lineage>
        <taxon>Bacteria</taxon>
        <taxon>Pseudomonadati</taxon>
        <taxon>Pseudomonadota</taxon>
        <taxon>Alphaproteobacteria</taxon>
        <taxon>Rhodobacterales</taxon>
        <taxon>Paracoccaceae</taxon>
        <taxon>Rhabdonatronobacter</taxon>
    </lineage>
</organism>
<dbReference type="PANTHER" id="PTHR30388">
    <property type="entry name" value="ALDEHYDE OXIDOREDUCTASE MOLYBDENUM COFACTOR ASSEMBLY PROTEIN"/>
    <property type="match status" value="1"/>
</dbReference>
<dbReference type="Pfam" id="PF13478">
    <property type="entry name" value="XdhC_C"/>
    <property type="match status" value="1"/>
</dbReference>
<dbReference type="Proteomes" id="UP000529417">
    <property type="component" value="Unassembled WGS sequence"/>
</dbReference>
<dbReference type="NCBIfam" id="TIGR02964">
    <property type="entry name" value="xanthine_xdhC"/>
    <property type="match status" value="1"/>
</dbReference>
<name>A0A7Z0KZB4_9RHOB</name>
<dbReference type="InterPro" id="IPR014308">
    <property type="entry name" value="Xanthine_DH_XdhC"/>
</dbReference>
<feature type="domain" description="XdhC Rossmann" evidence="2">
    <location>
        <begin position="159"/>
        <end position="299"/>
    </location>
</feature>
<keyword evidence="4" id="KW-1185">Reference proteome</keyword>
<dbReference type="AlphaFoldDB" id="A0A7Z0KZB4"/>
<dbReference type="EMBL" id="JACBXS010000006">
    <property type="protein sequence ID" value="NYS24248.1"/>
    <property type="molecule type" value="Genomic_DNA"/>
</dbReference>
<dbReference type="Pfam" id="PF02625">
    <property type="entry name" value="XdhC_CoxI"/>
    <property type="match status" value="1"/>
</dbReference>
<evidence type="ECO:0000259" key="1">
    <source>
        <dbReference type="Pfam" id="PF02625"/>
    </source>
</evidence>
<dbReference type="Gene3D" id="3.40.50.720">
    <property type="entry name" value="NAD(P)-binding Rossmann-like Domain"/>
    <property type="match status" value="1"/>
</dbReference>